<dbReference type="PANTHER" id="PTHR11609:SF5">
    <property type="entry name" value="PHOSPHORIBOSYLAMINOIMIDAZOLE CARBOXYLASE"/>
    <property type="match status" value="1"/>
</dbReference>
<name>A0ABY2NLY2_9LEPT</name>
<evidence type="ECO:0000313" key="8">
    <source>
        <dbReference type="Proteomes" id="UP000298112"/>
    </source>
</evidence>
<dbReference type="Pfam" id="PF17769">
    <property type="entry name" value="PurK_C"/>
    <property type="match status" value="1"/>
</dbReference>
<dbReference type="GO" id="GO:0034028">
    <property type="term" value="F:5-(carboxyamino)imidazole ribonucleotide synthase activity"/>
    <property type="evidence" value="ECO:0007669"/>
    <property type="project" value="UniProtKB-EC"/>
</dbReference>
<dbReference type="InterPro" id="IPR011054">
    <property type="entry name" value="Rudment_hybrid_motif"/>
</dbReference>
<dbReference type="InterPro" id="IPR040686">
    <property type="entry name" value="PurK_C"/>
</dbReference>
<comment type="pathway">
    <text evidence="4 5">Purine metabolism; IMP biosynthesis via de novo pathway; 5-amino-1-(5-phospho-D-ribosyl)imidazole-4-carboxylate from 5-amino-1-(5-phospho-D-ribosyl)imidazole (N5-CAIR route): step 1/2.</text>
</comment>
<gene>
    <name evidence="4 5" type="primary">purK</name>
    <name evidence="7" type="ORF">EHQ95_14815</name>
</gene>
<comment type="similarity">
    <text evidence="4 5">Belongs to the PurK/PurT family.</text>
</comment>
<dbReference type="SUPFAM" id="SSF51246">
    <property type="entry name" value="Rudiment single hybrid motif"/>
    <property type="match status" value="1"/>
</dbReference>
<dbReference type="NCBIfam" id="NF004679">
    <property type="entry name" value="PRK06019.1-5"/>
    <property type="match status" value="1"/>
</dbReference>
<dbReference type="Gene3D" id="3.30.1490.20">
    <property type="entry name" value="ATP-grasp fold, A domain"/>
    <property type="match status" value="1"/>
</dbReference>
<dbReference type="Pfam" id="PF02222">
    <property type="entry name" value="ATP-grasp"/>
    <property type="match status" value="1"/>
</dbReference>
<dbReference type="EMBL" id="RQHF01000030">
    <property type="protein sequence ID" value="TGM51571.1"/>
    <property type="molecule type" value="Genomic_DNA"/>
</dbReference>
<dbReference type="PROSITE" id="PS50975">
    <property type="entry name" value="ATP_GRASP"/>
    <property type="match status" value="1"/>
</dbReference>
<feature type="binding site" evidence="4">
    <location>
        <position position="112"/>
    </location>
    <ligand>
        <name>ATP</name>
        <dbReference type="ChEBI" id="CHEBI:30616"/>
    </ligand>
</feature>
<dbReference type="InterPro" id="IPR054350">
    <property type="entry name" value="PurT/PurK_preATP-grasp"/>
</dbReference>
<dbReference type="SUPFAM" id="SSF52440">
    <property type="entry name" value="PreATP-grasp domain"/>
    <property type="match status" value="1"/>
</dbReference>
<dbReference type="InterPro" id="IPR013815">
    <property type="entry name" value="ATP_grasp_subdomain_1"/>
</dbReference>
<keyword evidence="2 4" id="KW-0658">Purine biosynthesis</keyword>
<feature type="binding site" evidence="4">
    <location>
        <position position="219"/>
    </location>
    <ligand>
        <name>ATP</name>
        <dbReference type="ChEBI" id="CHEBI:30616"/>
    </ligand>
</feature>
<feature type="domain" description="ATP-grasp" evidence="6">
    <location>
        <begin position="116"/>
        <end position="302"/>
    </location>
</feature>
<keyword evidence="8" id="KW-1185">Reference proteome</keyword>
<dbReference type="Gene3D" id="3.40.50.20">
    <property type="match status" value="1"/>
</dbReference>
<feature type="binding site" evidence="4">
    <location>
        <begin position="155"/>
        <end position="161"/>
    </location>
    <ligand>
        <name>ATP</name>
        <dbReference type="ChEBI" id="CHEBI:30616"/>
    </ligand>
</feature>
<evidence type="ECO:0000259" key="6">
    <source>
        <dbReference type="PROSITE" id="PS50975"/>
    </source>
</evidence>
<dbReference type="SUPFAM" id="SSF56059">
    <property type="entry name" value="Glutathione synthetase ATP-binding domain-like"/>
    <property type="match status" value="1"/>
</dbReference>
<proteinExistence type="inferred from homology"/>
<feature type="binding site" evidence="4">
    <location>
        <position position="150"/>
    </location>
    <ligand>
        <name>ATP</name>
        <dbReference type="ChEBI" id="CHEBI:30616"/>
    </ligand>
</feature>
<evidence type="ECO:0000256" key="3">
    <source>
        <dbReference type="ARBA" id="ARBA00022840"/>
    </source>
</evidence>
<protein>
    <recommendedName>
        <fullName evidence="4 5">N5-carboxyaminoimidazole ribonucleotide synthase</fullName>
        <shortName evidence="4 5">N5-CAIR synthase</shortName>
        <ecNumber evidence="4 5">6.3.4.18</ecNumber>
    </recommendedName>
    <alternativeName>
        <fullName evidence="4 5">5-(carboxyamino)imidazole ribonucleotide synthetase</fullName>
    </alternativeName>
</protein>
<evidence type="ECO:0000313" key="7">
    <source>
        <dbReference type="EMBL" id="TGM51571.1"/>
    </source>
</evidence>
<sequence length="376" mass="43017">MTNLSKENQNLKIGVLGSGQLGQMMCLEALPLGYDFYCYSPDEDSPSEKAGARASIGFYEDLSSLKTFLSKIDVLSFEFENIPKSTLEYLESQTKQIQIFPPPRALVIAQDRYLEKTHFRKLGFRTADFFHLTKDTAKFEIAITFPWIIKTLRFGYDGKGQLKVKDENEYKNFLDKAFVSGNEEYLVEEVIPFQKEISIILTRFQNGEIVCYGAVENEHKNHILDLSIYPARIPASLNLEATEMASKLAETLGYVGTMGVEFFLKENHIYLNEFAPRPHNTGHFTQDCQSFSQFHLHVSAITGNFPPTDVRPRPTLMKNILGNEYKESLAIARSLLKDDRYQLHLYGKREAKIGRKMGHINFKGNLEEVNPLFHDL</sequence>
<dbReference type="NCBIfam" id="TIGR01161">
    <property type="entry name" value="purK"/>
    <property type="match status" value="1"/>
</dbReference>
<dbReference type="InterPro" id="IPR005875">
    <property type="entry name" value="PurK"/>
</dbReference>
<dbReference type="Gene3D" id="3.30.470.20">
    <property type="entry name" value="ATP-grasp fold, B domain"/>
    <property type="match status" value="1"/>
</dbReference>
<evidence type="ECO:0000256" key="1">
    <source>
        <dbReference type="ARBA" id="ARBA00022741"/>
    </source>
</evidence>
<comment type="function">
    <text evidence="5">Catalyzes the ATP-dependent conversion of 5-aminoimidazole ribonucleotide (AIR) and HCO(3)- to N5-carboxyaminoimidazole ribonucleotide (N5-CAIR).</text>
</comment>
<dbReference type="InterPro" id="IPR016185">
    <property type="entry name" value="PreATP-grasp_dom_sf"/>
</dbReference>
<comment type="catalytic activity">
    <reaction evidence="4 5">
        <text>5-amino-1-(5-phospho-beta-D-ribosyl)imidazole + hydrogencarbonate + ATP = 5-carboxyamino-1-(5-phospho-D-ribosyl)imidazole + ADP + phosphate + 2 H(+)</text>
        <dbReference type="Rhea" id="RHEA:19317"/>
        <dbReference type="ChEBI" id="CHEBI:15378"/>
        <dbReference type="ChEBI" id="CHEBI:17544"/>
        <dbReference type="ChEBI" id="CHEBI:30616"/>
        <dbReference type="ChEBI" id="CHEBI:43474"/>
        <dbReference type="ChEBI" id="CHEBI:58730"/>
        <dbReference type="ChEBI" id="CHEBI:137981"/>
        <dbReference type="ChEBI" id="CHEBI:456216"/>
        <dbReference type="EC" id="6.3.4.18"/>
    </reaction>
</comment>
<comment type="function">
    <text evidence="4">Catalyzes the ATP-dependent conversion of 5-aminoimidazole ribonucleotide (AIR) and HCO(3)(-) to N5-carboxyaminoimidazole ribonucleotide (N5-CAIR).</text>
</comment>
<dbReference type="InterPro" id="IPR011761">
    <property type="entry name" value="ATP-grasp"/>
</dbReference>
<keyword evidence="1 4" id="KW-0547">Nucleotide-binding</keyword>
<dbReference type="InterPro" id="IPR003135">
    <property type="entry name" value="ATP-grasp_carboxylate-amine"/>
</dbReference>
<feature type="binding site" evidence="4">
    <location>
        <begin position="188"/>
        <end position="191"/>
    </location>
    <ligand>
        <name>ATP</name>
        <dbReference type="ChEBI" id="CHEBI:30616"/>
    </ligand>
</feature>
<evidence type="ECO:0000256" key="5">
    <source>
        <dbReference type="RuleBase" id="RU361200"/>
    </source>
</evidence>
<comment type="subunit">
    <text evidence="4 5">Homodimer.</text>
</comment>
<keyword evidence="4 5" id="KW-0436">Ligase</keyword>
<dbReference type="EC" id="6.3.4.18" evidence="4 5"/>
<organism evidence="7 8">
    <name type="scientific">Leptospira vanthielii</name>
    <dbReference type="NCBI Taxonomy" id="293085"/>
    <lineage>
        <taxon>Bacteria</taxon>
        <taxon>Pseudomonadati</taxon>
        <taxon>Spirochaetota</taxon>
        <taxon>Spirochaetia</taxon>
        <taxon>Leptospirales</taxon>
        <taxon>Leptospiraceae</taxon>
        <taxon>Leptospira</taxon>
    </lineage>
</organism>
<reference evidence="8" key="1">
    <citation type="journal article" date="2019" name="PLoS Negl. Trop. Dis.">
        <title>Revisiting the worldwide diversity of Leptospira species in the environment.</title>
        <authorList>
            <person name="Vincent A.T."/>
            <person name="Schiettekatte O."/>
            <person name="Bourhy P."/>
            <person name="Veyrier F.J."/>
            <person name="Picardeau M."/>
        </authorList>
    </citation>
    <scope>NUCLEOTIDE SEQUENCE [LARGE SCALE GENOMIC DNA]</scope>
    <source>
        <strain evidence="8">201601955</strain>
    </source>
</reference>
<feature type="binding site" evidence="4">
    <location>
        <begin position="272"/>
        <end position="273"/>
    </location>
    <ligand>
        <name>ATP</name>
        <dbReference type="ChEBI" id="CHEBI:30616"/>
    </ligand>
</feature>
<comment type="caution">
    <text evidence="7">The sequence shown here is derived from an EMBL/GenBank/DDBJ whole genome shotgun (WGS) entry which is preliminary data.</text>
</comment>
<dbReference type="PANTHER" id="PTHR11609">
    <property type="entry name" value="PURINE BIOSYNTHESIS PROTEIN 6/7, PUR6/7"/>
    <property type="match status" value="1"/>
</dbReference>
<keyword evidence="3 4" id="KW-0067">ATP-binding</keyword>
<dbReference type="RefSeq" id="WP_135659980.1">
    <property type="nucleotide sequence ID" value="NZ_RQHF01000030.1"/>
</dbReference>
<dbReference type="HAMAP" id="MF_01928">
    <property type="entry name" value="PurK"/>
    <property type="match status" value="1"/>
</dbReference>
<accession>A0ABY2NLY2</accession>
<evidence type="ECO:0000256" key="4">
    <source>
        <dbReference type="HAMAP-Rule" id="MF_01928"/>
    </source>
</evidence>
<dbReference type="Pfam" id="PF22660">
    <property type="entry name" value="RS_preATP-grasp-like"/>
    <property type="match status" value="1"/>
</dbReference>
<dbReference type="Proteomes" id="UP000298112">
    <property type="component" value="Unassembled WGS sequence"/>
</dbReference>
<feature type="binding site" evidence="4">
    <location>
        <position position="196"/>
    </location>
    <ligand>
        <name>ATP</name>
        <dbReference type="ChEBI" id="CHEBI:30616"/>
    </ligand>
</feature>
<evidence type="ECO:0000256" key="2">
    <source>
        <dbReference type="ARBA" id="ARBA00022755"/>
    </source>
</evidence>